<dbReference type="InterPro" id="IPR044068">
    <property type="entry name" value="CB"/>
</dbReference>
<organism evidence="8 9">
    <name type="scientific">Dyella ginsengisoli</name>
    <dbReference type="NCBI Taxonomy" id="363848"/>
    <lineage>
        <taxon>Bacteria</taxon>
        <taxon>Pseudomonadati</taxon>
        <taxon>Pseudomonadota</taxon>
        <taxon>Gammaproteobacteria</taxon>
        <taxon>Lysobacterales</taxon>
        <taxon>Rhodanobacteraceae</taxon>
        <taxon>Dyella</taxon>
    </lineage>
</organism>
<dbReference type="InterPro" id="IPR004107">
    <property type="entry name" value="Integrase_SAM-like_N"/>
</dbReference>
<dbReference type="EMBL" id="JADIKM010000003">
    <property type="protein sequence ID" value="MFK2904963.1"/>
    <property type="molecule type" value="Genomic_DNA"/>
</dbReference>
<gene>
    <name evidence="8" type="ORF">ISP17_13460</name>
</gene>
<name>A0ABW8JUY7_9GAMM</name>
<dbReference type="PANTHER" id="PTHR30349">
    <property type="entry name" value="PHAGE INTEGRASE-RELATED"/>
    <property type="match status" value="1"/>
</dbReference>
<dbReference type="InterPro" id="IPR013762">
    <property type="entry name" value="Integrase-like_cat_sf"/>
</dbReference>
<proteinExistence type="predicted"/>
<dbReference type="InterPro" id="IPR050090">
    <property type="entry name" value="Tyrosine_recombinase_XerCD"/>
</dbReference>
<dbReference type="PROSITE" id="PS51900">
    <property type="entry name" value="CB"/>
    <property type="match status" value="1"/>
</dbReference>
<keyword evidence="1" id="KW-0159">Chromosome partition</keyword>
<keyword evidence="9" id="KW-1185">Reference proteome</keyword>
<evidence type="ECO:0000256" key="1">
    <source>
        <dbReference type="ARBA" id="ARBA00022829"/>
    </source>
</evidence>
<dbReference type="SUPFAM" id="SSF47823">
    <property type="entry name" value="lambda integrase-like, N-terminal domain"/>
    <property type="match status" value="1"/>
</dbReference>
<evidence type="ECO:0000259" key="7">
    <source>
        <dbReference type="PROSITE" id="PS51900"/>
    </source>
</evidence>
<evidence type="ECO:0000259" key="6">
    <source>
        <dbReference type="PROSITE" id="PS51898"/>
    </source>
</evidence>
<dbReference type="Gene3D" id="1.10.443.10">
    <property type="entry name" value="Intergrase catalytic core"/>
    <property type="match status" value="1"/>
</dbReference>
<evidence type="ECO:0000256" key="2">
    <source>
        <dbReference type="ARBA" id="ARBA00022908"/>
    </source>
</evidence>
<dbReference type="InterPro" id="IPR011010">
    <property type="entry name" value="DNA_brk_join_enz"/>
</dbReference>
<evidence type="ECO:0000256" key="3">
    <source>
        <dbReference type="ARBA" id="ARBA00023125"/>
    </source>
</evidence>
<protein>
    <submittedName>
        <fullName evidence="8">Tyrosine-type recombinase/integrase</fullName>
    </submittedName>
</protein>
<dbReference type="InterPro" id="IPR010998">
    <property type="entry name" value="Integrase_recombinase_N"/>
</dbReference>
<dbReference type="InterPro" id="IPR002104">
    <property type="entry name" value="Integrase_catalytic"/>
</dbReference>
<dbReference type="RefSeq" id="WP_404633955.1">
    <property type="nucleotide sequence ID" value="NZ_JADIKM010000003.1"/>
</dbReference>
<evidence type="ECO:0000313" key="8">
    <source>
        <dbReference type="EMBL" id="MFK2904963.1"/>
    </source>
</evidence>
<dbReference type="Pfam" id="PF00589">
    <property type="entry name" value="Phage_integrase"/>
    <property type="match status" value="1"/>
</dbReference>
<keyword evidence="2" id="KW-0229">DNA integration</keyword>
<evidence type="ECO:0000313" key="9">
    <source>
        <dbReference type="Proteomes" id="UP001620460"/>
    </source>
</evidence>
<dbReference type="Gene3D" id="1.10.150.130">
    <property type="match status" value="1"/>
</dbReference>
<dbReference type="Pfam" id="PF02899">
    <property type="entry name" value="Phage_int_SAM_1"/>
    <property type="match status" value="1"/>
</dbReference>
<keyword evidence="4" id="KW-0233">DNA recombination</keyword>
<dbReference type="PROSITE" id="PS51898">
    <property type="entry name" value="TYR_RECOMBINASE"/>
    <property type="match status" value="1"/>
</dbReference>
<sequence length="316" mass="34961">MSTAVDADKQDALARFARILRDSRSPSTVRLYVGVVRRWLVFGGAVDRLEPARLHAWLAGRRAQRVAPATINVDIKALRAFYDTMALIGAAPQAESNNLPNGRHVPARLVRTFNDEQVLAMLAAPDVGTFVGLRDSLMMRTLWETGLRASELVQLGLGDIQPDAVYVAAGKGGRSRWVPISSELHGLLMGYLELRNTTRPGKLAALWVSHRGHALRSRRSVWAIVTRHARAALGGAVNYERVRRAARQRPWTGQYPHLLRASMATTLLRHGCPLPAIMQMLGHTSLDSTARYLGCDIEHLRAAVAKHPRHRSARLP</sequence>
<evidence type="ECO:0000256" key="4">
    <source>
        <dbReference type="ARBA" id="ARBA00023172"/>
    </source>
</evidence>
<accession>A0ABW8JUY7</accession>
<dbReference type="Proteomes" id="UP001620460">
    <property type="component" value="Unassembled WGS sequence"/>
</dbReference>
<comment type="caution">
    <text evidence="8">The sequence shown here is derived from an EMBL/GenBank/DDBJ whole genome shotgun (WGS) entry which is preliminary data.</text>
</comment>
<feature type="domain" description="Core-binding (CB)" evidence="7">
    <location>
        <begin position="7"/>
        <end position="86"/>
    </location>
</feature>
<feature type="domain" description="Tyr recombinase" evidence="6">
    <location>
        <begin position="108"/>
        <end position="305"/>
    </location>
</feature>
<reference evidence="8 9" key="1">
    <citation type="submission" date="2020-10" db="EMBL/GenBank/DDBJ databases">
        <title>Phylogeny of dyella-like bacteria.</title>
        <authorList>
            <person name="Fu J."/>
        </authorList>
    </citation>
    <scope>NUCLEOTIDE SEQUENCE [LARGE SCALE GENOMIC DNA]</scope>
    <source>
        <strain evidence="8 9">Gsoil3046</strain>
    </source>
</reference>
<dbReference type="SUPFAM" id="SSF56349">
    <property type="entry name" value="DNA breaking-rejoining enzymes"/>
    <property type="match status" value="1"/>
</dbReference>
<dbReference type="PANTHER" id="PTHR30349:SF81">
    <property type="entry name" value="TYROSINE RECOMBINASE XERC"/>
    <property type="match status" value="1"/>
</dbReference>
<evidence type="ECO:0000256" key="5">
    <source>
        <dbReference type="PROSITE-ProRule" id="PRU01248"/>
    </source>
</evidence>
<keyword evidence="3 5" id="KW-0238">DNA-binding</keyword>